<dbReference type="InterPro" id="IPR016181">
    <property type="entry name" value="Acyl_CoA_acyltransferase"/>
</dbReference>
<proteinExistence type="predicted"/>
<keyword evidence="3" id="KW-1185">Reference proteome</keyword>
<sequence>MITIKNIELADLEQYAALCEELFESKTNTTRLKTILQKISANPDYILIGTIDAESQQLLGAVMGIVCMDTVGECRPFMVIENVVVSQKSRRLGIGKKLMSYIEDRARERNCYFTMFTSTAKRKEAHAFYESIGYPKGVVQGFKKYL</sequence>
<dbReference type="GO" id="GO:0008080">
    <property type="term" value="F:N-acetyltransferase activity"/>
    <property type="evidence" value="ECO:0007669"/>
    <property type="project" value="TreeGrafter"/>
</dbReference>
<dbReference type="SUPFAM" id="SSF55729">
    <property type="entry name" value="Acyl-CoA N-acyltransferases (Nat)"/>
    <property type="match status" value="1"/>
</dbReference>
<reference evidence="2 3" key="1">
    <citation type="submission" date="2017-04" db="EMBL/GenBank/DDBJ databases">
        <authorList>
            <person name="Afonso C.L."/>
            <person name="Miller P.J."/>
            <person name="Scott M.A."/>
            <person name="Spackman E."/>
            <person name="Goraichik I."/>
            <person name="Dimitrov K.M."/>
            <person name="Suarez D.L."/>
            <person name="Swayne D.E."/>
        </authorList>
    </citation>
    <scope>NUCLEOTIDE SEQUENCE [LARGE SCALE GENOMIC DNA]</scope>
    <source>
        <strain evidence="2 3">DSM 5090</strain>
    </source>
</reference>
<dbReference type="CDD" id="cd04301">
    <property type="entry name" value="NAT_SF"/>
    <property type="match status" value="1"/>
</dbReference>
<dbReference type="PANTHER" id="PTHR13355:SF15">
    <property type="entry name" value="GCN5-RELATED N-ACETYLTRANSFERASE 3, CHLOROPLASTIC"/>
    <property type="match status" value="1"/>
</dbReference>
<dbReference type="Gene3D" id="3.40.630.30">
    <property type="match status" value="1"/>
</dbReference>
<dbReference type="Proteomes" id="UP000192738">
    <property type="component" value="Unassembled WGS sequence"/>
</dbReference>
<evidence type="ECO:0000259" key="1">
    <source>
        <dbReference type="PROSITE" id="PS51186"/>
    </source>
</evidence>
<protein>
    <submittedName>
        <fullName evidence="2">Ribosomal protein S18 acetylase RimI</fullName>
    </submittedName>
</protein>
<feature type="domain" description="N-acetyltransferase" evidence="1">
    <location>
        <begin position="2"/>
        <end position="146"/>
    </location>
</feature>
<keyword evidence="2" id="KW-0689">Ribosomal protein</keyword>
<name>A0A1W2CBA0_9FIRM</name>
<dbReference type="PANTHER" id="PTHR13355">
    <property type="entry name" value="GLUCOSAMINE 6-PHOSPHATE N-ACETYLTRANSFERASE"/>
    <property type="match status" value="1"/>
</dbReference>
<dbReference type="AlphaFoldDB" id="A0A1W2CBA0"/>
<dbReference type="EMBL" id="FWXI01000010">
    <property type="protein sequence ID" value="SMC82162.1"/>
    <property type="molecule type" value="Genomic_DNA"/>
</dbReference>
<dbReference type="InterPro" id="IPR000182">
    <property type="entry name" value="GNAT_dom"/>
</dbReference>
<dbReference type="STRING" id="112901.SAMN04488500_1108"/>
<evidence type="ECO:0000313" key="2">
    <source>
        <dbReference type="EMBL" id="SMC82162.1"/>
    </source>
</evidence>
<dbReference type="GO" id="GO:0005840">
    <property type="term" value="C:ribosome"/>
    <property type="evidence" value="ECO:0007669"/>
    <property type="project" value="UniProtKB-KW"/>
</dbReference>
<organism evidence="2 3">
    <name type="scientific">Sporomusa malonica</name>
    <dbReference type="NCBI Taxonomy" id="112901"/>
    <lineage>
        <taxon>Bacteria</taxon>
        <taxon>Bacillati</taxon>
        <taxon>Bacillota</taxon>
        <taxon>Negativicutes</taxon>
        <taxon>Selenomonadales</taxon>
        <taxon>Sporomusaceae</taxon>
        <taxon>Sporomusa</taxon>
    </lineage>
</organism>
<accession>A0A1W2CBA0</accession>
<dbReference type="RefSeq" id="WP_084576086.1">
    <property type="nucleotide sequence ID" value="NZ_CP155572.1"/>
</dbReference>
<dbReference type="PROSITE" id="PS51186">
    <property type="entry name" value="GNAT"/>
    <property type="match status" value="1"/>
</dbReference>
<gene>
    <name evidence="2" type="ORF">SAMN04488500_1108</name>
</gene>
<dbReference type="OrthoDB" id="9789603at2"/>
<dbReference type="InterPro" id="IPR039143">
    <property type="entry name" value="GNPNAT1-like"/>
</dbReference>
<keyword evidence="2" id="KW-0687">Ribonucleoprotein</keyword>
<evidence type="ECO:0000313" key="3">
    <source>
        <dbReference type="Proteomes" id="UP000192738"/>
    </source>
</evidence>
<dbReference type="Pfam" id="PF00583">
    <property type="entry name" value="Acetyltransf_1"/>
    <property type="match status" value="1"/>
</dbReference>